<feature type="domain" description="EAL" evidence="4">
    <location>
        <begin position="445"/>
        <end position="699"/>
    </location>
</feature>
<organism evidence="6 7">
    <name type="scientific">Parathalassolituus penaei</name>
    <dbReference type="NCBI Taxonomy" id="2997323"/>
    <lineage>
        <taxon>Bacteria</taxon>
        <taxon>Pseudomonadati</taxon>
        <taxon>Pseudomonadota</taxon>
        <taxon>Gammaproteobacteria</taxon>
        <taxon>Oceanospirillales</taxon>
        <taxon>Oceanospirillaceae</taxon>
        <taxon>Parathalassolituus</taxon>
    </lineage>
</organism>
<dbReference type="Gene3D" id="3.20.20.450">
    <property type="entry name" value="EAL domain"/>
    <property type="match status" value="1"/>
</dbReference>
<dbReference type="InterPro" id="IPR000160">
    <property type="entry name" value="GGDEF_dom"/>
</dbReference>
<dbReference type="InterPro" id="IPR035919">
    <property type="entry name" value="EAL_sf"/>
</dbReference>
<name>A0A9X3EB81_9GAMM</name>
<dbReference type="SUPFAM" id="SSF55073">
    <property type="entry name" value="Nucleotide cyclase"/>
    <property type="match status" value="1"/>
</dbReference>
<dbReference type="InterPro" id="IPR035965">
    <property type="entry name" value="PAS-like_dom_sf"/>
</dbReference>
<reference evidence="6" key="1">
    <citation type="submission" date="2022-11" db="EMBL/GenBank/DDBJ databases">
        <title>Parathalassolutuus dongxingensis gen. nov., sp. nov., a novel member of family Oceanospirillaceae isolated from a coastal shrimp pond in Guangxi, China.</title>
        <authorList>
            <person name="Chen H."/>
        </authorList>
    </citation>
    <scope>NUCLEOTIDE SEQUENCE</scope>
    <source>
        <strain evidence="6">G-43</strain>
    </source>
</reference>
<gene>
    <name evidence="6" type="ORF">OUO13_04075</name>
</gene>
<feature type="domain" description="GGDEF" evidence="5">
    <location>
        <begin position="299"/>
        <end position="436"/>
    </location>
</feature>
<protein>
    <submittedName>
        <fullName evidence="6">EAL domain-containing protein</fullName>
    </submittedName>
</protein>
<sequence length="699" mass="78122">MSTVNDTLHLLLHTESQNDAEGIVSLLRSSGSATRAQAFTSLDEFTQQLQQKGWDILVTEVKANNLSYQDLQQQIQRLNKDLPLILLTPDIDLMLMEDALKRGAAAVVPKDESNLLMLAIDREMHHLRIRREMRAMEIRVRDAEKRAQSMLESSREAVAYIHDGMHIFANGSYLKLFGYESVADLEGMPIMDMVDGNGQGDFKSFLKHYNSSNQQTDELNTIGIDGDGNPFPMNMTFSRATYGEERCIQVSIKASNKNNELEARLREMSNVDIMTGLYNKPYFMAQLEKSVDKAVLGGETGAIFYINVDHFGKVKSEVGISRADTVLLELANSLKKRINAEHILSRISEDIYACIFMGISADQAVGTAQSLRQHIENLLIDLGDRTISVTASIGIALINETSSRPEDVLQQAHYASDGVRKLEGHEQGNGVMLYVPLSREKQANEVGMEDLLTEALRKNGFRLMFQPLISLRGSDAEHYEALLRLPGSNGMEISAGEFMNKPDVTDALKRKIDRWVILNTVKMVGEHHQKGHNTRVFINLTSASILDDSLPGWIGVALRAARLPRGSVIIQFSEDDAGRVLKQAQGFTESLTEKGIHSAISRFGCALNPSRNLKHLTVEYVKLDGSYTREMNDSPDHQQQLKNLLAELHEANKQTILPQVESASTLASLWQLGVHFVQGYYVQAPQESMSYNFEEESSF</sequence>
<dbReference type="GO" id="GO:0071111">
    <property type="term" value="F:cyclic-guanylate-specific phosphodiesterase activity"/>
    <property type="evidence" value="ECO:0007669"/>
    <property type="project" value="InterPro"/>
</dbReference>
<dbReference type="EMBL" id="JAPNOA010000016">
    <property type="protein sequence ID" value="MCY0964353.1"/>
    <property type="molecule type" value="Genomic_DNA"/>
</dbReference>
<dbReference type="AlphaFoldDB" id="A0A9X3EB81"/>
<dbReference type="NCBIfam" id="TIGR00254">
    <property type="entry name" value="GGDEF"/>
    <property type="match status" value="1"/>
</dbReference>
<dbReference type="InterPro" id="IPR029787">
    <property type="entry name" value="Nucleotide_cyclase"/>
</dbReference>
<evidence type="ECO:0000259" key="3">
    <source>
        <dbReference type="PROSITE" id="PS50110"/>
    </source>
</evidence>
<dbReference type="PROSITE" id="PS50883">
    <property type="entry name" value="EAL"/>
    <property type="match status" value="1"/>
</dbReference>
<dbReference type="PANTHER" id="PTHR33121">
    <property type="entry name" value="CYCLIC DI-GMP PHOSPHODIESTERASE PDEF"/>
    <property type="match status" value="1"/>
</dbReference>
<evidence type="ECO:0000313" key="6">
    <source>
        <dbReference type="EMBL" id="MCY0964353.1"/>
    </source>
</evidence>
<dbReference type="Gene3D" id="3.40.50.2300">
    <property type="match status" value="1"/>
</dbReference>
<accession>A0A9X3EB81</accession>
<dbReference type="RefSeq" id="WP_283172570.1">
    <property type="nucleotide sequence ID" value="NZ_JAPNOA010000016.1"/>
</dbReference>
<dbReference type="SUPFAM" id="SSF52172">
    <property type="entry name" value="CheY-like"/>
    <property type="match status" value="1"/>
</dbReference>
<dbReference type="GO" id="GO:0000160">
    <property type="term" value="P:phosphorelay signal transduction system"/>
    <property type="evidence" value="ECO:0007669"/>
    <property type="project" value="InterPro"/>
</dbReference>
<dbReference type="Gene3D" id="3.30.70.270">
    <property type="match status" value="1"/>
</dbReference>
<evidence type="ECO:0000313" key="7">
    <source>
        <dbReference type="Proteomes" id="UP001150830"/>
    </source>
</evidence>
<dbReference type="Proteomes" id="UP001150830">
    <property type="component" value="Unassembled WGS sequence"/>
</dbReference>
<evidence type="ECO:0000259" key="5">
    <source>
        <dbReference type="PROSITE" id="PS50887"/>
    </source>
</evidence>
<dbReference type="InterPro" id="IPR011006">
    <property type="entry name" value="CheY-like_superfamily"/>
</dbReference>
<feature type="domain" description="Response regulatory" evidence="3">
    <location>
        <begin position="9"/>
        <end position="125"/>
    </location>
</feature>
<dbReference type="SUPFAM" id="SSF55785">
    <property type="entry name" value="PYP-like sensor domain (PAS domain)"/>
    <property type="match status" value="1"/>
</dbReference>
<keyword evidence="2" id="KW-0175">Coiled coil</keyword>
<dbReference type="PANTHER" id="PTHR33121:SF23">
    <property type="entry name" value="CYCLIC DI-GMP PHOSPHODIESTERASE PDEB"/>
    <property type="match status" value="1"/>
</dbReference>
<dbReference type="InterPro" id="IPR001789">
    <property type="entry name" value="Sig_transdc_resp-reg_receiver"/>
</dbReference>
<dbReference type="Pfam" id="PF00990">
    <property type="entry name" value="GGDEF"/>
    <property type="match status" value="1"/>
</dbReference>
<keyword evidence="7" id="KW-1185">Reference proteome</keyword>
<evidence type="ECO:0000256" key="2">
    <source>
        <dbReference type="SAM" id="Coils"/>
    </source>
</evidence>
<comment type="caution">
    <text evidence="1">Lacks conserved residue(s) required for the propagation of feature annotation.</text>
</comment>
<dbReference type="InterPro" id="IPR043128">
    <property type="entry name" value="Rev_trsase/Diguanyl_cyclase"/>
</dbReference>
<dbReference type="Gene3D" id="3.30.450.20">
    <property type="entry name" value="PAS domain"/>
    <property type="match status" value="1"/>
</dbReference>
<dbReference type="SMART" id="SM00052">
    <property type="entry name" value="EAL"/>
    <property type="match status" value="1"/>
</dbReference>
<evidence type="ECO:0000256" key="1">
    <source>
        <dbReference type="PROSITE-ProRule" id="PRU00169"/>
    </source>
</evidence>
<dbReference type="InterPro" id="IPR000014">
    <property type="entry name" value="PAS"/>
</dbReference>
<dbReference type="Pfam" id="PF00563">
    <property type="entry name" value="EAL"/>
    <property type="match status" value="1"/>
</dbReference>
<comment type="caution">
    <text evidence="6">The sequence shown here is derived from an EMBL/GenBank/DDBJ whole genome shotgun (WGS) entry which is preliminary data.</text>
</comment>
<dbReference type="SUPFAM" id="SSF141868">
    <property type="entry name" value="EAL domain-like"/>
    <property type="match status" value="1"/>
</dbReference>
<dbReference type="NCBIfam" id="TIGR00229">
    <property type="entry name" value="sensory_box"/>
    <property type="match status" value="1"/>
</dbReference>
<dbReference type="CDD" id="cd01949">
    <property type="entry name" value="GGDEF"/>
    <property type="match status" value="1"/>
</dbReference>
<proteinExistence type="predicted"/>
<dbReference type="CDD" id="cd01948">
    <property type="entry name" value="EAL"/>
    <property type="match status" value="1"/>
</dbReference>
<dbReference type="Pfam" id="PF13426">
    <property type="entry name" value="PAS_9"/>
    <property type="match status" value="1"/>
</dbReference>
<dbReference type="InterPro" id="IPR050706">
    <property type="entry name" value="Cyclic-di-GMP_PDE-like"/>
</dbReference>
<dbReference type="InterPro" id="IPR001633">
    <property type="entry name" value="EAL_dom"/>
</dbReference>
<dbReference type="SMART" id="SM00267">
    <property type="entry name" value="GGDEF"/>
    <property type="match status" value="1"/>
</dbReference>
<dbReference type="PROSITE" id="PS50110">
    <property type="entry name" value="RESPONSE_REGULATORY"/>
    <property type="match status" value="1"/>
</dbReference>
<dbReference type="PROSITE" id="PS50887">
    <property type="entry name" value="GGDEF"/>
    <property type="match status" value="1"/>
</dbReference>
<evidence type="ECO:0000259" key="4">
    <source>
        <dbReference type="PROSITE" id="PS50883"/>
    </source>
</evidence>
<feature type="coiled-coil region" evidence="2">
    <location>
        <begin position="126"/>
        <end position="153"/>
    </location>
</feature>